<evidence type="ECO:0000256" key="1">
    <source>
        <dbReference type="SAM" id="MobiDB-lite"/>
    </source>
</evidence>
<dbReference type="AlphaFoldDB" id="A0AAV7L156"/>
<dbReference type="Proteomes" id="UP001066276">
    <property type="component" value="Chromosome 12"/>
</dbReference>
<accession>A0AAV7L156</accession>
<proteinExistence type="predicted"/>
<sequence length="79" mass="8056">MLSSGSQNRPPPMVAIVGLPEMSSSDGCRLSCGARALKSPADSPQSVSSGDAIALLGRGGHHRKSPRGLPDPSSYPRGT</sequence>
<organism evidence="2 3">
    <name type="scientific">Pleurodeles waltl</name>
    <name type="common">Iberian ribbed newt</name>
    <dbReference type="NCBI Taxonomy" id="8319"/>
    <lineage>
        <taxon>Eukaryota</taxon>
        <taxon>Metazoa</taxon>
        <taxon>Chordata</taxon>
        <taxon>Craniata</taxon>
        <taxon>Vertebrata</taxon>
        <taxon>Euteleostomi</taxon>
        <taxon>Amphibia</taxon>
        <taxon>Batrachia</taxon>
        <taxon>Caudata</taxon>
        <taxon>Salamandroidea</taxon>
        <taxon>Salamandridae</taxon>
        <taxon>Pleurodelinae</taxon>
        <taxon>Pleurodeles</taxon>
    </lineage>
</organism>
<feature type="region of interest" description="Disordered" evidence="1">
    <location>
        <begin position="36"/>
        <end position="79"/>
    </location>
</feature>
<evidence type="ECO:0000313" key="3">
    <source>
        <dbReference type="Proteomes" id="UP001066276"/>
    </source>
</evidence>
<protein>
    <submittedName>
        <fullName evidence="2">Uncharacterized protein</fullName>
    </submittedName>
</protein>
<feature type="region of interest" description="Disordered" evidence="1">
    <location>
        <begin position="1"/>
        <end position="20"/>
    </location>
</feature>
<keyword evidence="3" id="KW-1185">Reference proteome</keyword>
<name>A0AAV7L156_PLEWA</name>
<dbReference type="EMBL" id="JANPWB010000016">
    <property type="protein sequence ID" value="KAJ1083028.1"/>
    <property type="molecule type" value="Genomic_DNA"/>
</dbReference>
<reference evidence="2" key="1">
    <citation type="journal article" date="2022" name="bioRxiv">
        <title>Sequencing and chromosome-scale assembly of the giantPleurodeles waltlgenome.</title>
        <authorList>
            <person name="Brown T."/>
            <person name="Elewa A."/>
            <person name="Iarovenko S."/>
            <person name="Subramanian E."/>
            <person name="Araus A.J."/>
            <person name="Petzold A."/>
            <person name="Susuki M."/>
            <person name="Suzuki K.-i.T."/>
            <person name="Hayashi T."/>
            <person name="Toyoda A."/>
            <person name="Oliveira C."/>
            <person name="Osipova E."/>
            <person name="Leigh N.D."/>
            <person name="Simon A."/>
            <person name="Yun M.H."/>
        </authorList>
    </citation>
    <scope>NUCLEOTIDE SEQUENCE</scope>
    <source>
        <strain evidence="2">20211129_DDA</strain>
        <tissue evidence="2">Liver</tissue>
    </source>
</reference>
<comment type="caution">
    <text evidence="2">The sequence shown here is derived from an EMBL/GenBank/DDBJ whole genome shotgun (WGS) entry which is preliminary data.</text>
</comment>
<evidence type="ECO:0000313" key="2">
    <source>
        <dbReference type="EMBL" id="KAJ1083028.1"/>
    </source>
</evidence>
<gene>
    <name evidence="2" type="ORF">NDU88_003188</name>
</gene>